<sequence>MSPEPESIFDICHHSNITGDFTDQKKVNKKVVTSLFAEVDAFTKVNAISLAKEEVAYEDALVAKLREALKKF</sequence>
<reference evidence="1" key="1">
    <citation type="submission" date="2021-03" db="EMBL/GenBank/DDBJ databases">
        <title>Draft genome sequence of rust myrtle Austropuccinia psidii MF-1, a brazilian biotype.</title>
        <authorList>
            <person name="Quecine M.C."/>
            <person name="Pachon D.M.R."/>
            <person name="Bonatelli M.L."/>
            <person name="Correr F.H."/>
            <person name="Franceschini L.M."/>
            <person name="Leite T.F."/>
            <person name="Margarido G.R.A."/>
            <person name="Almeida C.A."/>
            <person name="Ferrarezi J.A."/>
            <person name="Labate C.A."/>
        </authorList>
    </citation>
    <scope>NUCLEOTIDE SEQUENCE</scope>
    <source>
        <strain evidence="1">MF-1</strain>
    </source>
</reference>
<comment type="caution">
    <text evidence="1">The sequence shown here is derived from an EMBL/GenBank/DDBJ whole genome shotgun (WGS) entry which is preliminary data.</text>
</comment>
<evidence type="ECO:0000313" key="2">
    <source>
        <dbReference type="Proteomes" id="UP000765509"/>
    </source>
</evidence>
<dbReference type="EMBL" id="AVOT02015915">
    <property type="protein sequence ID" value="MBW0500619.1"/>
    <property type="molecule type" value="Genomic_DNA"/>
</dbReference>
<dbReference type="AlphaFoldDB" id="A0A9Q3HFE8"/>
<protein>
    <submittedName>
        <fullName evidence="1">Uncharacterized protein</fullName>
    </submittedName>
</protein>
<accession>A0A9Q3HFE8</accession>
<gene>
    <name evidence="1" type="ORF">O181_040334</name>
</gene>
<name>A0A9Q3HFE8_9BASI</name>
<evidence type="ECO:0000313" key="1">
    <source>
        <dbReference type="EMBL" id="MBW0500619.1"/>
    </source>
</evidence>
<proteinExistence type="predicted"/>
<keyword evidence="2" id="KW-1185">Reference proteome</keyword>
<dbReference type="Proteomes" id="UP000765509">
    <property type="component" value="Unassembled WGS sequence"/>
</dbReference>
<organism evidence="1 2">
    <name type="scientific">Austropuccinia psidii MF-1</name>
    <dbReference type="NCBI Taxonomy" id="1389203"/>
    <lineage>
        <taxon>Eukaryota</taxon>
        <taxon>Fungi</taxon>
        <taxon>Dikarya</taxon>
        <taxon>Basidiomycota</taxon>
        <taxon>Pucciniomycotina</taxon>
        <taxon>Pucciniomycetes</taxon>
        <taxon>Pucciniales</taxon>
        <taxon>Sphaerophragmiaceae</taxon>
        <taxon>Austropuccinia</taxon>
    </lineage>
</organism>